<dbReference type="RefSeq" id="WP_170847716.1">
    <property type="nucleotide sequence ID" value="NZ_FNZE01000005.1"/>
</dbReference>
<evidence type="ECO:0000313" key="1">
    <source>
        <dbReference type="EMBL" id="SEJ14548.1"/>
    </source>
</evidence>
<gene>
    <name evidence="1" type="ORF">SAMN05216201_10551</name>
</gene>
<dbReference type="AlphaFoldDB" id="A0A1H6WC49"/>
<evidence type="ECO:0000313" key="2">
    <source>
        <dbReference type="Proteomes" id="UP000242930"/>
    </source>
</evidence>
<sequence length="45" mass="5012">MNALSKIEQHNPIDTDDFAFVEYSAAPAERSGHSLRYLADRVFGA</sequence>
<dbReference type="STRING" id="915471.SAMN05216201_10551"/>
<keyword evidence="2" id="KW-1185">Reference proteome</keyword>
<proteinExistence type="predicted"/>
<organism evidence="1 2">
    <name type="scientific">Pseudomonas linyingensis</name>
    <dbReference type="NCBI Taxonomy" id="915471"/>
    <lineage>
        <taxon>Bacteria</taxon>
        <taxon>Pseudomonadati</taxon>
        <taxon>Pseudomonadota</taxon>
        <taxon>Gammaproteobacteria</taxon>
        <taxon>Pseudomonadales</taxon>
        <taxon>Pseudomonadaceae</taxon>
        <taxon>Pseudomonas</taxon>
    </lineage>
</organism>
<dbReference type="EMBL" id="FNZE01000005">
    <property type="protein sequence ID" value="SEJ14548.1"/>
    <property type="molecule type" value="Genomic_DNA"/>
</dbReference>
<protein>
    <submittedName>
        <fullName evidence="1">Uncharacterized protein</fullName>
    </submittedName>
</protein>
<dbReference type="Proteomes" id="UP000242930">
    <property type="component" value="Unassembled WGS sequence"/>
</dbReference>
<accession>A0A1H6WC49</accession>
<reference evidence="2" key="1">
    <citation type="submission" date="2016-10" db="EMBL/GenBank/DDBJ databases">
        <authorList>
            <person name="Varghese N."/>
            <person name="Submissions S."/>
        </authorList>
    </citation>
    <scope>NUCLEOTIDE SEQUENCE [LARGE SCALE GENOMIC DNA]</scope>
    <source>
        <strain evidence="2">LMG 25967</strain>
    </source>
</reference>
<name>A0A1H6WC49_9PSED</name>